<comment type="similarity">
    <text evidence="2">Belongs to the TAF6 family.</text>
</comment>
<dbReference type="GO" id="GO:0000124">
    <property type="term" value="C:SAGA complex"/>
    <property type="evidence" value="ECO:0007669"/>
    <property type="project" value="InterPro"/>
</dbReference>
<dbReference type="CDD" id="cd22931">
    <property type="entry name" value="HFD_TAF6"/>
    <property type="match status" value="1"/>
</dbReference>
<dbReference type="InterPro" id="IPR004823">
    <property type="entry name" value="TAF_TATA-bd_Histone-like_dom"/>
</dbReference>
<dbReference type="InterPro" id="IPR037796">
    <property type="entry name" value="TAF6"/>
</dbReference>
<protein>
    <recommendedName>
        <fullName evidence="3">Histone H4</fullName>
    </recommendedName>
    <alternativeName>
        <fullName evidence="7">Transcription initiation factor TFIID subunit 6</fullName>
    </alternativeName>
</protein>
<evidence type="ECO:0000259" key="9">
    <source>
        <dbReference type="SMART" id="SM00803"/>
    </source>
</evidence>
<dbReference type="FunFam" id="1.25.40.770:FF:000001">
    <property type="entry name" value="Transcription initiation factor TFIID subunit 6"/>
    <property type="match status" value="1"/>
</dbReference>
<accession>A0A813QQG5</accession>
<dbReference type="SMART" id="SM00803">
    <property type="entry name" value="TAF"/>
    <property type="match status" value="1"/>
</dbReference>
<evidence type="ECO:0000256" key="3">
    <source>
        <dbReference type="ARBA" id="ARBA00020836"/>
    </source>
</evidence>
<dbReference type="InterPro" id="IPR046344">
    <property type="entry name" value="TAF6_C_sf"/>
</dbReference>
<proteinExistence type="inferred from homology"/>
<feature type="compositionally biased region" description="Polar residues" evidence="8">
    <location>
        <begin position="517"/>
        <end position="529"/>
    </location>
</feature>
<dbReference type="GO" id="GO:0051123">
    <property type="term" value="P:RNA polymerase II preinitiation complex assembly"/>
    <property type="evidence" value="ECO:0007669"/>
    <property type="project" value="TreeGrafter"/>
</dbReference>
<keyword evidence="4" id="KW-0805">Transcription regulation</keyword>
<dbReference type="PANTHER" id="PTHR10221:SF9">
    <property type="entry name" value="TRANSCRIPTION INITIATION FACTOR TFIID SUBUNIT 6"/>
    <property type="match status" value="1"/>
</dbReference>
<keyword evidence="11" id="KW-1185">Reference proteome</keyword>
<name>A0A813QQG5_9BILA</name>
<evidence type="ECO:0000313" key="10">
    <source>
        <dbReference type="EMBL" id="CAF0770535.1"/>
    </source>
</evidence>
<dbReference type="AlphaFoldDB" id="A0A813QQG5"/>
<organism evidence="10 11">
    <name type="scientific">Brachionus calyciflorus</name>
    <dbReference type="NCBI Taxonomy" id="104777"/>
    <lineage>
        <taxon>Eukaryota</taxon>
        <taxon>Metazoa</taxon>
        <taxon>Spiralia</taxon>
        <taxon>Gnathifera</taxon>
        <taxon>Rotifera</taxon>
        <taxon>Eurotatoria</taxon>
        <taxon>Monogononta</taxon>
        <taxon>Pseudotrocha</taxon>
        <taxon>Ploima</taxon>
        <taxon>Brachionidae</taxon>
        <taxon>Brachionus</taxon>
    </lineage>
</organism>
<dbReference type="InterPro" id="IPR016024">
    <property type="entry name" value="ARM-type_fold"/>
</dbReference>
<evidence type="ECO:0000256" key="8">
    <source>
        <dbReference type="SAM" id="MobiDB-lite"/>
    </source>
</evidence>
<evidence type="ECO:0000256" key="2">
    <source>
        <dbReference type="ARBA" id="ARBA00007688"/>
    </source>
</evidence>
<dbReference type="InterPro" id="IPR011442">
    <property type="entry name" value="TAF6_C"/>
</dbReference>
<feature type="compositionally biased region" description="Low complexity" evidence="8">
    <location>
        <begin position="489"/>
        <end position="509"/>
    </location>
</feature>
<dbReference type="SUPFAM" id="SSF47113">
    <property type="entry name" value="Histone-fold"/>
    <property type="match status" value="1"/>
</dbReference>
<keyword evidence="5" id="KW-0804">Transcription</keyword>
<feature type="compositionally biased region" description="Polar residues" evidence="8">
    <location>
        <begin position="467"/>
        <end position="488"/>
    </location>
</feature>
<comment type="caution">
    <text evidence="10">The sequence shown here is derived from an EMBL/GenBank/DDBJ whole genome shotgun (WGS) entry which is preliminary data.</text>
</comment>
<evidence type="ECO:0000256" key="4">
    <source>
        <dbReference type="ARBA" id="ARBA00023015"/>
    </source>
</evidence>
<comment type="subcellular location">
    <subcellularLocation>
        <location evidence="1">Nucleus</location>
    </subcellularLocation>
</comment>
<evidence type="ECO:0000256" key="1">
    <source>
        <dbReference type="ARBA" id="ARBA00004123"/>
    </source>
</evidence>
<dbReference type="GO" id="GO:0046982">
    <property type="term" value="F:protein heterodimerization activity"/>
    <property type="evidence" value="ECO:0007669"/>
    <property type="project" value="InterPro"/>
</dbReference>
<dbReference type="Proteomes" id="UP000663879">
    <property type="component" value="Unassembled WGS sequence"/>
</dbReference>
<dbReference type="GO" id="GO:0005669">
    <property type="term" value="C:transcription factor TFIID complex"/>
    <property type="evidence" value="ECO:0007669"/>
    <property type="project" value="InterPro"/>
</dbReference>
<dbReference type="SUPFAM" id="SSF48371">
    <property type="entry name" value="ARM repeat"/>
    <property type="match status" value="1"/>
</dbReference>
<evidence type="ECO:0000256" key="6">
    <source>
        <dbReference type="ARBA" id="ARBA00023242"/>
    </source>
</evidence>
<dbReference type="Gene3D" id="1.25.40.770">
    <property type="entry name" value="TAF6, C-terminal HEAT repeat domain"/>
    <property type="match status" value="1"/>
</dbReference>
<evidence type="ECO:0000256" key="5">
    <source>
        <dbReference type="ARBA" id="ARBA00023163"/>
    </source>
</evidence>
<dbReference type="GO" id="GO:0046695">
    <property type="term" value="C:SLIK (SAGA-like) complex"/>
    <property type="evidence" value="ECO:0007669"/>
    <property type="project" value="InterPro"/>
</dbReference>
<dbReference type="Pfam" id="PF02969">
    <property type="entry name" value="TAF"/>
    <property type="match status" value="1"/>
</dbReference>
<dbReference type="OrthoDB" id="361039at2759"/>
<feature type="domain" description="TATA box binding protein associated factor (TAF) histone-like fold" evidence="9">
    <location>
        <begin position="26"/>
        <end position="90"/>
    </location>
</feature>
<sequence length="541" mass="61006">MNRVQNDTNESPNKNDSKTTNSQNVLCATNDSIKLIAESIGINNLSEEACRELANDLTFTVKSLLLDAQKFSRRSRRKNLNPSDIDYALKVRSFEPIYGFNTNDPIPFRCSTMTGSNASGRCVFYVDDQIVDLNDVITTNNSTIKLPNDFVINAHWLAIEGVQPSVPENPQLVSRDTQKKEAIEGTSIKTKDKIKLPIQKNNIGENLVKLKNLVPHDLSMEQQFYFKEITEACVGSDEQKRTEALNSLSIDPGLHQLLPRFILFISEGVRLNIIQTNMAILIYLMRMAKALIENKSIYLEKYLHELLPSIFSCLLSKQLCARPDIDNHYALREFSALLVGQVLKTYGSTLTFLQSRILNVYLEAIKSEKTTFSTLFGALVGIAELGDDIFETVVFPMVKVLGEKIAQVLDGQILPNEKIPADRVKQELIKIISRILKAKSVEVDDFDQITSKFGSYLGQLIFNQVTKSKAQSKPPQNTNRQSGQVSENLQHFTQQQQQQQPQLQQQTHQSKNEPEESNQINDQANISKSSSEHSGDGWFFN</sequence>
<feature type="region of interest" description="Disordered" evidence="8">
    <location>
        <begin position="467"/>
        <end position="541"/>
    </location>
</feature>
<gene>
    <name evidence="10" type="ORF">OXX778_LOCUS4927</name>
</gene>
<evidence type="ECO:0000313" key="11">
    <source>
        <dbReference type="Proteomes" id="UP000663879"/>
    </source>
</evidence>
<dbReference type="PANTHER" id="PTHR10221">
    <property type="entry name" value="TRANSCRIPTION INITIATION FACTOR TFIID SUBUNIT 6"/>
    <property type="match status" value="1"/>
</dbReference>
<dbReference type="CDD" id="cd08050">
    <property type="entry name" value="TAF6C"/>
    <property type="match status" value="1"/>
</dbReference>
<feature type="region of interest" description="Disordered" evidence="8">
    <location>
        <begin position="1"/>
        <end position="23"/>
    </location>
</feature>
<dbReference type="EMBL" id="CAJNOC010000513">
    <property type="protein sequence ID" value="CAF0770535.1"/>
    <property type="molecule type" value="Genomic_DNA"/>
</dbReference>
<dbReference type="Gene3D" id="1.10.20.10">
    <property type="entry name" value="Histone, subunit A"/>
    <property type="match status" value="1"/>
</dbReference>
<dbReference type="Pfam" id="PF07571">
    <property type="entry name" value="TAF6_C"/>
    <property type="match status" value="1"/>
</dbReference>
<keyword evidence="6" id="KW-0539">Nucleus</keyword>
<evidence type="ECO:0000256" key="7">
    <source>
        <dbReference type="ARBA" id="ARBA00040091"/>
    </source>
</evidence>
<dbReference type="GO" id="GO:0003713">
    <property type="term" value="F:transcription coactivator activity"/>
    <property type="evidence" value="ECO:0007669"/>
    <property type="project" value="TreeGrafter"/>
</dbReference>
<dbReference type="GO" id="GO:0016251">
    <property type="term" value="F:RNA polymerase II general transcription initiation factor activity"/>
    <property type="evidence" value="ECO:0007669"/>
    <property type="project" value="InterPro"/>
</dbReference>
<dbReference type="InterPro" id="IPR009072">
    <property type="entry name" value="Histone-fold"/>
</dbReference>
<reference evidence="10" key="1">
    <citation type="submission" date="2021-02" db="EMBL/GenBank/DDBJ databases">
        <authorList>
            <person name="Nowell W R."/>
        </authorList>
    </citation>
    <scope>NUCLEOTIDE SEQUENCE</scope>
    <source>
        <strain evidence="10">Ploen Becks lab</strain>
    </source>
</reference>